<dbReference type="Proteomes" id="UP000242497">
    <property type="component" value="Unassembled WGS sequence"/>
</dbReference>
<organism evidence="1 2">
    <name type="scientific">Tepidibacter formicigenes DSM 15518</name>
    <dbReference type="NCBI Taxonomy" id="1123349"/>
    <lineage>
        <taxon>Bacteria</taxon>
        <taxon>Bacillati</taxon>
        <taxon>Bacillota</taxon>
        <taxon>Clostridia</taxon>
        <taxon>Peptostreptococcales</taxon>
        <taxon>Peptostreptococcaceae</taxon>
        <taxon>Tepidibacter</taxon>
    </lineage>
</organism>
<protein>
    <submittedName>
        <fullName evidence="1">Uncharacterized protein</fullName>
    </submittedName>
</protein>
<dbReference type="AlphaFoldDB" id="A0A1M6M487"/>
<dbReference type="OrthoDB" id="1954282at2"/>
<dbReference type="RefSeq" id="WP_072887521.1">
    <property type="nucleotide sequence ID" value="NZ_FRAE01000013.1"/>
</dbReference>
<keyword evidence="2" id="KW-1185">Reference proteome</keyword>
<sequence length="114" mass="13315">MISFILKVLLFAITITFLLAWGYIKQQRKNEELLNKLYKKIEGKIVTELKKRKELTIKDMEGIIKGTKVSLFWSKNKVMVTEPKILIKNLVVDMINKGLIVEVFNKGSKKYKLK</sequence>
<reference evidence="2" key="1">
    <citation type="submission" date="2016-11" db="EMBL/GenBank/DDBJ databases">
        <authorList>
            <person name="Varghese N."/>
            <person name="Submissions S."/>
        </authorList>
    </citation>
    <scope>NUCLEOTIDE SEQUENCE [LARGE SCALE GENOMIC DNA]</scope>
    <source>
        <strain evidence="2">DSM 15518</strain>
    </source>
</reference>
<dbReference type="STRING" id="1123349.SAMN02744037_00822"/>
<accession>A0A1M6M487</accession>
<name>A0A1M6M487_9FIRM</name>
<proteinExistence type="predicted"/>
<gene>
    <name evidence="1" type="ORF">SAMN02744037_00822</name>
</gene>
<evidence type="ECO:0000313" key="2">
    <source>
        <dbReference type="Proteomes" id="UP000242497"/>
    </source>
</evidence>
<dbReference type="EMBL" id="FRAE01000013">
    <property type="protein sequence ID" value="SHJ78241.1"/>
    <property type="molecule type" value="Genomic_DNA"/>
</dbReference>
<evidence type="ECO:0000313" key="1">
    <source>
        <dbReference type="EMBL" id="SHJ78241.1"/>
    </source>
</evidence>